<feature type="compositionally biased region" description="Basic and acidic residues" evidence="5">
    <location>
        <begin position="78"/>
        <end position="93"/>
    </location>
</feature>
<protein>
    <submittedName>
        <fullName evidence="7">Unnamed protein product</fullName>
    </submittedName>
</protein>
<feature type="region of interest" description="Disordered" evidence="5">
    <location>
        <begin position="264"/>
        <end position="388"/>
    </location>
</feature>
<dbReference type="GO" id="GO:0043495">
    <property type="term" value="F:protein-membrane adaptor activity"/>
    <property type="evidence" value="ECO:0007669"/>
    <property type="project" value="TreeGrafter"/>
</dbReference>
<keyword evidence="3" id="KW-1133">Transmembrane helix</keyword>
<reference evidence="7" key="1">
    <citation type="submission" date="2023-04" db="EMBL/GenBank/DDBJ databases">
        <title>Aspergillus oryzae NBRC 4228.</title>
        <authorList>
            <person name="Ichikawa N."/>
            <person name="Sato H."/>
            <person name="Tonouchi N."/>
        </authorList>
    </citation>
    <scope>NUCLEOTIDE SEQUENCE</scope>
    <source>
        <strain evidence="7">NBRC 4228</strain>
    </source>
</reference>
<dbReference type="PROSITE" id="PS51469">
    <property type="entry name" value="SUN"/>
    <property type="match status" value="1"/>
</dbReference>
<keyword evidence="4" id="KW-0472">Membrane</keyword>
<evidence type="ECO:0000256" key="2">
    <source>
        <dbReference type="ARBA" id="ARBA00022692"/>
    </source>
</evidence>
<accession>A0AAN4YW82</accession>
<evidence type="ECO:0000256" key="3">
    <source>
        <dbReference type="ARBA" id="ARBA00022989"/>
    </source>
</evidence>
<dbReference type="PANTHER" id="PTHR12911:SF8">
    <property type="entry name" value="KLAROID PROTEIN-RELATED"/>
    <property type="match status" value="1"/>
</dbReference>
<dbReference type="Proteomes" id="UP001165205">
    <property type="component" value="Unassembled WGS sequence"/>
</dbReference>
<dbReference type="Pfam" id="PF07738">
    <property type="entry name" value="Sad1_UNC"/>
    <property type="match status" value="1"/>
</dbReference>
<dbReference type="GO" id="GO:0034993">
    <property type="term" value="C:meiotic nuclear membrane microtubule tethering complex"/>
    <property type="evidence" value="ECO:0007669"/>
    <property type="project" value="TreeGrafter"/>
</dbReference>
<evidence type="ECO:0000259" key="6">
    <source>
        <dbReference type="PROSITE" id="PS51469"/>
    </source>
</evidence>
<feature type="region of interest" description="Disordered" evidence="5">
    <location>
        <begin position="131"/>
        <end position="172"/>
    </location>
</feature>
<dbReference type="EMBL" id="BSYA01000164">
    <property type="protein sequence ID" value="GMG35323.1"/>
    <property type="molecule type" value="Genomic_DNA"/>
</dbReference>
<feature type="compositionally biased region" description="Basic and acidic residues" evidence="5">
    <location>
        <begin position="314"/>
        <end position="333"/>
    </location>
</feature>
<feature type="compositionally biased region" description="Polar residues" evidence="5">
    <location>
        <begin position="44"/>
        <end position="56"/>
    </location>
</feature>
<feature type="compositionally biased region" description="Basic and acidic residues" evidence="5">
    <location>
        <begin position="370"/>
        <end position="388"/>
    </location>
</feature>
<feature type="domain" description="SUN" evidence="6">
    <location>
        <begin position="516"/>
        <end position="736"/>
    </location>
</feature>
<comment type="subcellular location">
    <subcellularLocation>
        <location evidence="1">Membrane</location>
    </subcellularLocation>
</comment>
<feature type="compositionally biased region" description="Polar residues" evidence="5">
    <location>
        <begin position="268"/>
        <end position="277"/>
    </location>
</feature>
<organism evidence="7 8">
    <name type="scientific">Aspergillus oryzae</name>
    <name type="common">Yellow koji mold</name>
    <dbReference type="NCBI Taxonomy" id="5062"/>
    <lineage>
        <taxon>Eukaryota</taxon>
        <taxon>Fungi</taxon>
        <taxon>Dikarya</taxon>
        <taxon>Ascomycota</taxon>
        <taxon>Pezizomycotina</taxon>
        <taxon>Eurotiomycetes</taxon>
        <taxon>Eurotiomycetidae</taxon>
        <taxon>Eurotiales</taxon>
        <taxon>Aspergillaceae</taxon>
        <taxon>Aspergillus</taxon>
        <taxon>Aspergillus subgen. Circumdati</taxon>
    </lineage>
</organism>
<feature type="region of interest" description="Disordered" evidence="5">
    <location>
        <begin position="70"/>
        <end position="119"/>
    </location>
</feature>
<feature type="region of interest" description="Disordered" evidence="5">
    <location>
        <begin position="1"/>
        <end position="56"/>
    </location>
</feature>
<dbReference type="PANTHER" id="PTHR12911">
    <property type="entry name" value="SAD1/UNC-84-LIKE PROTEIN-RELATED"/>
    <property type="match status" value="1"/>
</dbReference>
<dbReference type="AlphaFoldDB" id="A0AAN4YW82"/>
<evidence type="ECO:0000313" key="8">
    <source>
        <dbReference type="Proteomes" id="UP001165205"/>
    </source>
</evidence>
<sequence>MPPKRASTRRAGAVTRTSERGTPSYIPNMSSPDARNPALPDIPTKQSFAYGSSTTPILPRELSAKPRMNLAEMATNIDEGRRVAQDRDFDRPHMNTRSRRQSISASLSPVRRSRREPTPDQLQLLDSLREATMSPNPNGQDHAEQSTPTPTPPIPHTLSTASSPATESLTNPKYPVLTTDQLYPSPLLRYGSPARNAISLSSPNFATSIDNESVVSWNVERDIHEDDLQRTRPNGYLDGPHGKNITAPPRRFSGFAFAQEPIEELDEPTTQLSITKSRSPEAVAADIQPKPEPLSEPEMVPSPESTPSPEPEPEPERQPEREPEPEPEREPERQPTPPRAPALAPRTASKPELSSAPTRTIIPSNPIREASFDESTHESTSPLRERVKSNVRSVGNAAVGLQKGLPIKPVSLVVLAVVSILTACFFGDQISSISSSIGSRLPLYGSPFRDLNATALQAVHGLSNQVVRLGEEVSSLSKEVDVIKSEVEHIPAPSTIVQPIPAQETPKTNFLSIGMGVLVDPYNTSPTSGRSAGFLQKLHSRFLPSSSQQQPEPPLAALTPWQDVGECWCSKPRSGMSQLALHLGREIVPEEVVIEHIPKGASIRPEVAPRDMELWAQFQIVDESNPDSPPSPNPSRTSGILSEELSLHNHIIDTLRLAYKDEPEGAYSNDELLGPSFYRVGQWTYDLHASNHIQKFELDAIIDVPAIRVNKVAFRVKSNWGGNDTCLYRLKLYGHI</sequence>
<feature type="compositionally biased region" description="Polar residues" evidence="5">
    <location>
        <begin position="161"/>
        <end position="171"/>
    </location>
</feature>
<feature type="region of interest" description="Disordered" evidence="5">
    <location>
        <begin position="228"/>
        <end position="249"/>
    </location>
</feature>
<name>A0AAN4YW82_ASPOZ</name>
<evidence type="ECO:0000256" key="5">
    <source>
        <dbReference type="SAM" id="MobiDB-lite"/>
    </source>
</evidence>
<evidence type="ECO:0000256" key="4">
    <source>
        <dbReference type="ARBA" id="ARBA00023136"/>
    </source>
</evidence>
<proteinExistence type="predicted"/>
<gene>
    <name evidence="7" type="ORF">Aory04_001054700</name>
</gene>
<keyword evidence="2" id="KW-0812">Transmembrane</keyword>
<comment type="caution">
    <text evidence="7">The sequence shown here is derived from an EMBL/GenBank/DDBJ whole genome shotgun (WGS) entry which is preliminary data.</text>
</comment>
<dbReference type="InterPro" id="IPR045119">
    <property type="entry name" value="SUN1-5"/>
</dbReference>
<dbReference type="Gene3D" id="2.60.120.260">
    <property type="entry name" value="Galactose-binding domain-like"/>
    <property type="match status" value="1"/>
</dbReference>
<evidence type="ECO:0000313" key="7">
    <source>
        <dbReference type="EMBL" id="GMG35323.1"/>
    </source>
</evidence>
<evidence type="ECO:0000256" key="1">
    <source>
        <dbReference type="ARBA" id="ARBA00004370"/>
    </source>
</evidence>
<dbReference type="InterPro" id="IPR012919">
    <property type="entry name" value="SUN_dom"/>
</dbReference>